<dbReference type="PANTHER" id="PTHR41317">
    <property type="entry name" value="PD-(D_E)XK NUCLEASE FAMILY TRANSPOSASE"/>
    <property type="match status" value="1"/>
</dbReference>
<dbReference type="KEGG" id="whj:H9Q79_00525"/>
<dbReference type="Proteomes" id="UP000515860">
    <property type="component" value="Chromosome"/>
</dbReference>
<dbReference type="RefSeq" id="WP_249328969.1">
    <property type="nucleotide sequence ID" value="NZ_CP060635.1"/>
</dbReference>
<gene>
    <name evidence="1" type="ORF">H9Q79_00525</name>
</gene>
<protein>
    <submittedName>
        <fullName evidence="1">Rpn family recombination-promoting nuclease/putative transposase</fullName>
    </submittedName>
</protein>
<keyword evidence="2" id="KW-1185">Reference proteome</keyword>
<evidence type="ECO:0000313" key="1">
    <source>
        <dbReference type="EMBL" id="QNM08838.1"/>
    </source>
</evidence>
<name>A0A7G9GDF6_9FIRM</name>
<reference evidence="1 2" key="1">
    <citation type="submission" date="2020-08" db="EMBL/GenBank/DDBJ databases">
        <authorList>
            <person name="Liu C."/>
            <person name="Sun Q."/>
        </authorList>
    </citation>
    <scope>NUCLEOTIDE SEQUENCE [LARGE SCALE GENOMIC DNA]</scope>
    <source>
        <strain evidence="1 2">NSJ-29</strain>
    </source>
</reference>
<organism evidence="1 2">
    <name type="scientific">Wansuia hejianensis</name>
    <dbReference type="NCBI Taxonomy" id="2763667"/>
    <lineage>
        <taxon>Bacteria</taxon>
        <taxon>Bacillati</taxon>
        <taxon>Bacillota</taxon>
        <taxon>Clostridia</taxon>
        <taxon>Lachnospirales</taxon>
        <taxon>Lachnospiraceae</taxon>
        <taxon>Wansuia</taxon>
    </lineage>
</organism>
<dbReference type="PANTHER" id="PTHR41317:SF1">
    <property type="entry name" value="PD-(D_E)XK NUCLEASE FAMILY TRANSPOSASE"/>
    <property type="match status" value="1"/>
</dbReference>
<dbReference type="Pfam" id="PF12784">
    <property type="entry name" value="PDDEXK_2"/>
    <property type="match status" value="1"/>
</dbReference>
<accession>A0A7G9GDF6</accession>
<dbReference type="AlphaFoldDB" id="A0A7G9GDF6"/>
<evidence type="ECO:0000313" key="2">
    <source>
        <dbReference type="Proteomes" id="UP000515860"/>
    </source>
</evidence>
<dbReference type="EMBL" id="CP060635">
    <property type="protein sequence ID" value="QNM08838.1"/>
    <property type="molecule type" value="Genomic_DNA"/>
</dbReference>
<dbReference type="InterPro" id="IPR010106">
    <property type="entry name" value="RpnA"/>
</dbReference>
<dbReference type="NCBIfam" id="TIGR01784">
    <property type="entry name" value="T_den_put_tspse"/>
    <property type="match status" value="1"/>
</dbReference>
<sequence length="195" mass="22873">MQKINDSFIMRPIVDTCFKELMRNPAVRSGFAAAIMNCRPEEVVETYLMPTYLQNGKEEEKQGILDVRVLLKKGTQIGIEMQVNYFEYWDERILFYLCKMFTEQLMKDDPYGKLQRCIHVSILDFIHFPEDQECYRKIHFRDGRTGKLFSDRLEIQMLELRKLPEGIAGGDGRGAELHPADEYNLGIDKLYRSCL</sequence>
<proteinExistence type="predicted"/>